<comment type="caution">
    <text evidence="2">The sequence shown here is derived from an EMBL/GenBank/DDBJ whole genome shotgun (WGS) entry which is preliminary data.</text>
</comment>
<dbReference type="RefSeq" id="WP_313831352.1">
    <property type="nucleotide sequence ID" value="NZ_JAQOUE010000001.1"/>
</dbReference>
<proteinExistence type="predicted"/>
<dbReference type="Proteomes" id="UP001250932">
    <property type="component" value="Unassembled WGS sequence"/>
</dbReference>
<dbReference type="Pfam" id="PF04015">
    <property type="entry name" value="DUF362"/>
    <property type="match status" value="1"/>
</dbReference>
<protein>
    <submittedName>
        <fullName evidence="2">DUF362 domain-containing protein</fullName>
    </submittedName>
</protein>
<gene>
    <name evidence="2" type="ORF">PPG34_01445</name>
</gene>
<keyword evidence="3" id="KW-1185">Reference proteome</keyword>
<feature type="domain" description="DUF362" evidence="1">
    <location>
        <begin position="81"/>
        <end position="283"/>
    </location>
</feature>
<accession>A0ABU3K3N4</accession>
<organism evidence="2 3">
    <name type="scientific">Candidatus Nitronereus thalassa</name>
    <dbReference type="NCBI Taxonomy" id="3020898"/>
    <lineage>
        <taxon>Bacteria</taxon>
        <taxon>Pseudomonadati</taxon>
        <taxon>Nitrospirota</taxon>
        <taxon>Nitrospiria</taxon>
        <taxon>Nitrospirales</taxon>
        <taxon>Nitrospiraceae</taxon>
        <taxon>Candidatus Nitronereus</taxon>
    </lineage>
</organism>
<name>A0ABU3K3N4_9BACT</name>
<evidence type="ECO:0000313" key="3">
    <source>
        <dbReference type="Proteomes" id="UP001250932"/>
    </source>
</evidence>
<evidence type="ECO:0000259" key="1">
    <source>
        <dbReference type="Pfam" id="PF04015"/>
    </source>
</evidence>
<sequence>MSWSSLNPNLWTRRELLRTILAGGLLVSSGISFAEWINRPTLKARTFIGQASTYSEDIRSVIISGFQELGITPSEIKGKRILLKPNLVETHQGASHINTHPLVVRGAIEAFLSFGALEVMVGEGPGHRRDTLDVIETSGLGDILYEDKIQFLNLNYESGRATPNLGNKTKLQRLTFPRVFDSVDWIVSIAKLKTHHWAGATLSMKNLFGVMPGIYYGWPKNVLHQAGITNSILDINATLQPHFAIVDGIVGMEGDGPIMGTPIHSGVLVMGRNLPAVDATCARLMKIDPHRVEYLAKASNWLGPIHEEHITQVGNPISELHKSFSLLDHIPAHQGIRLA</sequence>
<reference evidence="2 3" key="1">
    <citation type="journal article" date="2023" name="ISME J.">
        <title>Cultivation and genomic characterization of novel and ubiquitous marine nitrite-oxidizing bacteria from the Nitrospirales.</title>
        <authorList>
            <person name="Mueller A.J."/>
            <person name="Daebeler A."/>
            <person name="Herbold C.W."/>
            <person name="Kirkegaard R.H."/>
            <person name="Daims H."/>
        </authorList>
    </citation>
    <scope>NUCLEOTIDE SEQUENCE [LARGE SCALE GENOMIC DNA]</scope>
    <source>
        <strain evidence="2 3">EB</strain>
    </source>
</reference>
<evidence type="ECO:0000313" key="2">
    <source>
        <dbReference type="EMBL" id="MDT7040993.1"/>
    </source>
</evidence>
<dbReference type="EMBL" id="JAQOUE010000001">
    <property type="protein sequence ID" value="MDT7040993.1"/>
    <property type="molecule type" value="Genomic_DNA"/>
</dbReference>
<dbReference type="InterPro" id="IPR007160">
    <property type="entry name" value="DUF362"/>
</dbReference>